<accession>A0A1I5TG23</accession>
<dbReference type="OrthoDB" id="2004830at2"/>
<evidence type="ECO:0000313" key="1">
    <source>
        <dbReference type="EMBL" id="SFP81983.1"/>
    </source>
</evidence>
<sequence length="101" mass="11014">MTTYDRAKTINSLAVAMGMQPISGKDMARYDTARGTLYCNDNSMDIGNVGAAISYFETMKLKALRSLSPEAQRVAGFYTSAINALKFVKEKTVEETGKSTV</sequence>
<dbReference type="Proteomes" id="UP000182624">
    <property type="component" value="Unassembled WGS sequence"/>
</dbReference>
<evidence type="ECO:0000313" key="2">
    <source>
        <dbReference type="Proteomes" id="UP000182624"/>
    </source>
</evidence>
<gene>
    <name evidence="1" type="ORF">SAMN04487928_10914</name>
</gene>
<protein>
    <submittedName>
        <fullName evidence="1">Uncharacterized protein</fullName>
    </submittedName>
</protein>
<dbReference type="EMBL" id="FOXO01000009">
    <property type="protein sequence ID" value="SFP81983.1"/>
    <property type="molecule type" value="Genomic_DNA"/>
</dbReference>
<reference evidence="2" key="1">
    <citation type="submission" date="2016-10" db="EMBL/GenBank/DDBJ databases">
        <authorList>
            <person name="Varghese N."/>
            <person name="Submissions S."/>
        </authorList>
    </citation>
    <scope>NUCLEOTIDE SEQUENCE [LARGE SCALE GENOMIC DNA]</scope>
    <source>
        <strain evidence="2">P18</strain>
    </source>
</reference>
<dbReference type="AlphaFoldDB" id="A0A1I5TG23"/>
<organism evidence="1 2">
    <name type="scientific">Butyrivibrio proteoclasticus</name>
    <dbReference type="NCBI Taxonomy" id="43305"/>
    <lineage>
        <taxon>Bacteria</taxon>
        <taxon>Bacillati</taxon>
        <taxon>Bacillota</taxon>
        <taxon>Clostridia</taxon>
        <taxon>Lachnospirales</taxon>
        <taxon>Lachnospiraceae</taxon>
        <taxon>Butyrivibrio</taxon>
    </lineage>
</organism>
<name>A0A1I5TG23_9FIRM</name>
<proteinExistence type="predicted"/>
<keyword evidence="2" id="KW-1185">Reference proteome</keyword>